<organism evidence="1 2">
    <name type="scientific">Smallanthus sonchifolius</name>
    <dbReference type="NCBI Taxonomy" id="185202"/>
    <lineage>
        <taxon>Eukaryota</taxon>
        <taxon>Viridiplantae</taxon>
        <taxon>Streptophyta</taxon>
        <taxon>Embryophyta</taxon>
        <taxon>Tracheophyta</taxon>
        <taxon>Spermatophyta</taxon>
        <taxon>Magnoliopsida</taxon>
        <taxon>eudicotyledons</taxon>
        <taxon>Gunneridae</taxon>
        <taxon>Pentapetalae</taxon>
        <taxon>asterids</taxon>
        <taxon>campanulids</taxon>
        <taxon>Asterales</taxon>
        <taxon>Asteraceae</taxon>
        <taxon>Asteroideae</taxon>
        <taxon>Heliantheae alliance</taxon>
        <taxon>Millerieae</taxon>
        <taxon>Smallanthus</taxon>
    </lineage>
</organism>
<gene>
    <name evidence="1" type="ORF">L1987_58479</name>
</gene>
<keyword evidence="2" id="KW-1185">Reference proteome</keyword>
<name>A0ACB9DG82_9ASTR</name>
<comment type="caution">
    <text evidence="1">The sequence shown here is derived from an EMBL/GenBank/DDBJ whole genome shotgun (WGS) entry which is preliminary data.</text>
</comment>
<reference evidence="1 2" key="2">
    <citation type="journal article" date="2022" name="Mol. Ecol. Resour.">
        <title>The genomes of chicory, endive, great burdock and yacon provide insights into Asteraceae paleo-polyploidization history and plant inulin production.</title>
        <authorList>
            <person name="Fan W."/>
            <person name="Wang S."/>
            <person name="Wang H."/>
            <person name="Wang A."/>
            <person name="Jiang F."/>
            <person name="Liu H."/>
            <person name="Zhao H."/>
            <person name="Xu D."/>
            <person name="Zhang Y."/>
        </authorList>
    </citation>
    <scope>NUCLEOTIDE SEQUENCE [LARGE SCALE GENOMIC DNA]</scope>
    <source>
        <strain evidence="2">cv. Yunnan</strain>
        <tissue evidence="1">Leaves</tissue>
    </source>
</reference>
<reference evidence="2" key="1">
    <citation type="journal article" date="2022" name="Mol. Ecol. Resour.">
        <title>The genomes of chicory, endive, great burdock and yacon provide insights into Asteraceae palaeo-polyploidization history and plant inulin production.</title>
        <authorList>
            <person name="Fan W."/>
            <person name="Wang S."/>
            <person name="Wang H."/>
            <person name="Wang A."/>
            <person name="Jiang F."/>
            <person name="Liu H."/>
            <person name="Zhao H."/>
            <person name="Xu D."/>
            <person name="Zhang Y."/>
        </authorList>
    </citation>
    <scope>NUCLEOTIDE SEQUENCE [LARGE SCALE GENOMIC DNA]</scope>
    <source>
        <strain evidence="2">cv. Yunnan</strain>
    </source>
</reference>
<evidence type="ECO:0000313" key="2">
    <source>
        <dbReference type="Proteomes" id="UP001056120"/>
    </source>
</evidence>
<protein>
    <submittedName>
        <fullName evidence="1">Uncharacterized protein</fullName>
    </submittedName>
</protein>
<dbReference type="Proteomes" id="UP001056120">
    <property type="component" value="Linkage Group LG19"/>
</dbReference>
<dbReference type="EMBL" id="CM042036">
    <property type="protein sequence ID" value="KAI3745368.1"/>
    <property type="molecule type" value="Genomic_DNA"/>
</dbReference>
<accession>A0ACB9DG82</accession>
<sequence length="93" mass="10291">MGFSTNLAAAVFPCSALNNDTDIDTDVKGRSTYPKKNGVFARNVMQVKNITLFVSSILISKSLLLVAYSSQTRLQFQISIQNCVIFDNQCVCY</sequence>
<evidence type="ECO:0000313" key="1">
    <source>
        <dbReference type="EMBL" id="KAI3745368.1"/>
    </source>
</evidence>
<proteinExistence type="predicted"/>